<accession>A0AA51NDC2</accession>
<dbReference type="AlphaFoldDB" id="A0AA51NDC2"/>
<dbReference type="EMBL" id="CP129971">
    <property type="protein sequence ID" value="WMN11501.1"/>
    <property type="molecule type" value="Genomic_DNA"/>
</dbReference>
<dbReference type="RefSeq" id="WP_308348793.1">
    <property type="nucleotide sequence ID" value="NZ_CP129971.1"/>
</dbReference>
<evidence type="ECO:0000259" key="1">
    <source>
        <dbReference type="Pfam" id="PF18962"/>
    </source>
</evidence>
<feature type="domain" description="Secretion system C-terminal sorting" evidence="1">
    <location>
        <begin position="401"/>
        <end position="471"/>
    </location>
</feature>
<sequence length="472" mass="55487">MIRQVVFLAIGIFTHISAISQVLDLPANPDFKSPFFEVNQQMQHSFPIDPRQAEYQQLDSIVRYGYDEEVEKWNKPLHKLSISYDSNYNDTLILQSVWDKSSNEWLDLTKEIKEYNETNHIKIREFHVIGRTGNRIQYAYNVNNKLIEKTESFFKSGEWHYKQRNVYTYSSENLLVSDSVYRYNFLENREWLNIGITTFYYDDAGQLLHDSTYIKPWLQGNNIGDWRPFSSTSHQYNESQNSEEITFLTWEILPGSFIPSSREFIQYHNEAGDISARINFEWNKNQNVWDSINAVQYSYSDEDELVEYRRQIWDTNPSTVVELLNFDYSVSNDEMLLPSSTLNSYPQSIFHHKILSIESGRLKLNSNQTEKFGVAKFYYSTHEREVVTKIEGSQYGDPLRVYPNPASEFISVNFKATFQDANVTLYNINGTKMLSEPIKNNEKIIINTLKKGMYFYCLEFGNQEYVGKLIVK</sequence>
<keyword evidence="3" id="KW-1185">Reference proteome</keyword>
<evidence type="ECO:0000313" key="3">
    <source>
        <dbReference type="Proteomes" id="UP001230496"/>
    </source>
</evidence>
<dbReference type="NCBIfam" id="TIGR04183">
    <property type="entry name" value="Por_Secre_tail"/>
    <property type="match status" value="1"/>
</dbReference>
<dbReference type="Gene3D" id="2.40.128.720">
    <property type="match status" value="1"/>
</dbReference>
<dbReference type="Proteomes" id="UP001230496">
    <property type="component" value="Chromosome"/>
</dbReference>
<reference evidence="2 3" key="1">
    <citation type="submission" date="2023-08" db="EMBL/GenBank/DDBJ databases">
        <title>Comparative genomics and taxonomic characterization of three novel marine species of genus Marivirga.</title>
        <authorList>
            <person name="Muhammad N."/>
            <person name="Kim S.-G."/>
        </authorList>
    </citation>
    <scope>NUCLEOTIDE SEQUENCE [LARGE SCALE GENOMIC DNA]</scope>
    <source>
        <strain evidence="2 3">BDSF4-3</strain>
    </source>
</reference>
<organism evidence="2 3">
    <name type="scientific">Marivirga salinarum</name>
    <dbReference type="NCBI Taxonomy" id="3059078"/>
    <lineage>
        <taxon>Bacteria</taxon>
        <taxon>Pseudomonadati</taxon>
        <taxon>Bacteroidota</taxon>
        <taxon>Cytophagia</taxon>
        <taxon>Cytophagales</taxon>
        <taxon>Marivirgaceae</taxon>
        <taxon>Marivirga</taxon>
    </lineage>
</organism>
<name>A0AA51NDC2_9BACT</name>
<dbReference type="KEGG" id="msaa:QYS49_38585"/>
<dbReference type="Pfam" id="PF18962">
    <property type="entry name" value="Por_Secre_tail"/>
    <property type="match status" value="1"/>
</dbReference>
<dbReference type="InterPro" id="IPR026444">
    <property type="entry name" value="Secre_tail"/>
</dbReference>
<protein>
    <submittedName>
        <fullName evidence="2">T9SS type A sorting domain-containing protein</fullName>
    </submittedName>
</protein>
<evidence type="ECO:0000313" key="2">
    <source>
        <dbReference type="EMBL" id="WMN11501.1"/>
    </source>
</evidence>
<gene>
    <name evidence="2" type="ORF">QYS49_38585</name>
</gene>
<proteinExistence type="predicted"/>